<dbReference type="InterPro" id="IPR036691">
    <property type="entry name" value="Endo/exonu/phosph_ase_sf"/>
</dbReference>
<dbReference type="InParanoid" id="A0A1D6M0E5"/>
<feature type="domain" description="Reverse transcriptase" evidence="1">
    <location>
        <begin position="388"/>
        <end position="470"/>
    </location>
</feature>
<dbReference type="SUPFAM" id="SSF56672">
    <property type="entry name" value="DNA/RNA polymerases"/>
    <property type="match status" value="1"/>
</dbReference>
<dbReference type="SUPFAM" id="SSF56219">
    <property type="entry name" value="DNase I-like"/>
    <property type="match status" value="1"/>
</dbReference>
<reference evidence="2" key="1">
    <citation type="submission" date="2015-12" db="EMBL/GenBank/DDBJ databases">
        <title>Update maize B73 reference genome by single molecule sequencing technologies.</title>
        <authorList>
            <consortium name="Maize Genome Sequencing Project"/>
            <person name="Ware D."/>
        </authorList>
    </citation>
    <scope>NUCLEOTIDE SEQUENCE</scope>
    <source>
        <tissue evidence="2">Seedling</tissue>
    </source>
</reference>
<dbReference type="InterPro" id="IPR000477">
    <property type="entry name" value="RT_dom"/>
</dbReference>
<gene>
    <name evidence="2" type="ORF">ZEAMMB73_Zm00001d037776</name>
</gene>
<proteinExistence type="predicted"/>
<evidence type="ECO:0000259" key="1">
    <source>
        <dbReference type="Pfam" id="PF00078"/>
    </source>
</evidence>
<dbReference type="SMR" id="A0A1D6M0E5"/>
<dbReference type="PANTHER" id="PTHR19446">
    <property type="entry name" value="REVERSE TRANSCRIPTASES"/>
    <property type="match status" value="1"/>
</dbReference>
<protein>
    <recommendedName>
        <fullName evidence="1">Reverse transcriptase domain-containing protein</fullName>
    </recommendedName>
</protein>
<accession>A0A1D6M0E5</accession>
<sequence>MVLNEQVIKTKWKGQKAKEVEGTGFKLWYTGTAANKNGVGVLIDKSLKDGVVDVKRLGDRIILVKLVIGDLVLNVISVYAPQVGLNENSKREFWEGLEDMVSSVPVGEKLFIGGDLNGHVGTSSTSFEGVHGGFGFGTRNQGEEILNFALAYDMFISNTFFRKRKSHLVTFSSGQHTSQIDFVLLRKEDRHACLDCKVIPGECVCVDNIEKYRIAKKSAKRAVSRARGQAYDDLYQRLDTKQGEKDIYRMAKIRERKTRDVNQVKCIKDEANQLLVKNEEIKNRWKEYFNKLFNGGNESSIIELDEPFDDNNRGFVRRIQEYEVKEALKRMKVGKAMGPDGIPIEVWRCLGDIAIVWLTKLFNTIFRTNRMPDEWRRSTLIPIFKNKGDVQSCTNYRGIKLMSHTMKLWERVIEHCLRKMTSVTQNQFGFMPGRSTMEAIFLLRQLMERFREQKKDLHMVFIDLEKAYDKALEAKCFRLSRSKTKYMKCDFSAMGYEDGDVSLDGQVVPKKDTFRYLGSMLQKEGDIDEDASHRIKARWLKWRQAAGVLCDPRVPHKLKGKFYRTAIRSAMLYGAECWPTKRRHVQQLSVAEMRMLHWIYGHTRRHRVRNDDIRERVGVAPIEEKLM</sequence>
<dbReference type="Pfam" id="PF00078">
    <property type="entry name" value="RVT_1"/>
    <property type="match status" value="1"/>
</dbReference>
<evidence type="ECO:0000313" key="2">
    <source>
        <dbReference type="EMBL" id="AQK84779.1"/>
    </source>
</evidence>
<dbReference type="AlphaFoldDB" id="A0A1D6M0E5"/>
<name>A0A1D6M0E5_MAIZE</name>
<dbReference type="InterPro" id="IPR043502">
    <property type="entry name" value="DNA/RNA_pol_sf"/>
</dbReference>
<organism evidence="2">
    <name type="scientific">Zea mays</name>
    <name type="common">Maize</name>
    <dbReference type="NCBI Taxonomy" id="4577"/>
    <lineage>
        <taxon>Eukaryota</taxon>
        <taxon>Viridiplantae</taxon>
        <taxon>Streptophyta</taxon>
        <taxon>Embryophyta</taxon>
        <taxon>Tracheophyta</taxon>
        <taxon>Spermatophyta</taxon>
        <taxon>Magnoliopsida</taxon>
        <taxon>Liliopsida</taxon>
        <taxon>Poales</taxon>
        <taxon>Poaceae</taxon>
        <taxon>PACMAD clade</taxon>
        <taxon>Panicoideae</taxon>
        <taxon>Andropogonodae</taxon>
        <taxon>Andropogoneae</taxon>
        <taxon>Tripsacinae</taxon>
        <taxon>Zea</taxon>
    </lineage>
</organism>
<dbReference type="STRING" id="4577.A0A1D6M0E5"/>
<dbReference type="Gene3D" id="3.60.10.10">
    <property type="entry name" value="Endonuclease/exonuclease/phosphatase"/>
    <property type="match status" value="1"/>
</dbReference>
<dbReference type="EMBL" id="CM000782">
    <property type="protein sequence ID" value="AQK84779.1"/>
    <property type="molecule type" value="Genomic_DNA"/>
</dbReference>